<dbReference type="SUPFAM" id="SSF53613">
    <property type="entry name" value="Ribokinase-like"/>
    <property type="match status" value="1"/>
</dbReference>
<dbReference type="CDD" id="cd01170">
    <property type="entry name" value="THZ_kinase"/>
    <property type="match status" value="1"/>
</dbReference>
<dbReference type="EC" id="2.7.1.50" evidence="4"/>
<keyword evidence="11" id="KW-0784">Thiamine biosynthesis</keyword>
<dbReference type="PIRSF" id="PIRSF000513">
    <property type="entry name" value="Thz_kinase"/>
    <property type="match status" value="1"/>
</dbReference>
<evidence type="ECO:0000313" key="13">
    <source>
        <dbReference type="EMBL" id="MVS99234.1"/>
    </source>
</evidence>
<accession>A0A7X3FR52</accession>
<comment type="pathway">
    <text evidence="3">Cofactor biosynthesis; thiamine diphosphate biosynthesis; 4-methyl-5-(2-phosphoethyl)-thiazole from 5-(2-hydroxyethyl)-4-methylthiazole: step 1/1.</text>
</comment>
<comment type="catalytic activity">
    <reaction evidence="1">
        <text>5-(2-hydroxyethyl)-4-methylthiazole + ATP = 4-methyl-5-(2-phosphooxyethyl)-thiazole + ADP + H(+)</text>
        <dbReference type="Rhea" id="RHEA:24212"/>
        <dbReference type="ChEBI" id="CHEBI:15378"/>
        <dbReference type="ChEBI" id="CHEBI:17957"/>
        <dbReference type="ChEBI" id="CHEBI:30616"/>
        <dbReference type="ChEBI" id="CHEBI:58296"/>
        <dbReference type="ChEBI" id="CHEBI:456216"/>
        <dbReference type="EC" id="2.7.1.50"/>
    </reaction>
</comment>
<comment type="caution">
    <text evidence="13">The sequence shown here is derived from an EMBL/GenBank/DDBJ whole genome shotgun (WGS) entry which is preliminary data.</text>
</comment>
<reference evidence="13 14" key="1">
    <citation type="submission" date="2019-12" db="EMBL/GenBank/DDBJ databases">
        <title>Devosia maris sp. nov., isolated from the deep seawater.</title>
        <authorList>
            <person name="Liu Y."/>
        </authorList>
    </citation>
    <scope>NUCLEOTIDE SEQUENCE [LARGE SCALE GENOMIC DNA]</scope>
    <source>
        <strain evidence="13 14">L53-10-65</strain>
    </source>
</reference>
<keyword evidence="9" id="KW-0067">ATP-binding</keyword>
<organism evidence="13 14">
    <name type="scientific">Devosia marina</name>
    <dbReference type="NCBI Taxonomy" id="2683198"/>
    <lineage>
        <taxon>Bacteria</taxon>
        <taxon>Pseudomonadati</taxon>
        <taxon>Pseudomonadota</taxon>
        <taxon>Alphaproteobacteria</taxon>
        <taxon>Hyphomicrobiales</taxon>
        <taxon>Devosiaceae</taxon>
        <taxon>Devosia</taxon>
    </lineage>
</organism>
<evidence type="ECO:0000256" key="10">
    <source>
        <dbReference type="ARBA" id="ARBA00022842"/>
    </source>
</evidence>
<evidence type="ECO:0000256" key="9">
    <source>
        <dbReference type="ARBA" id="ARBA00022840"/>
    </source>
</evidence>
<keyword evidence="12" id="KW-1133">Transmembrane helix</keyword>
<evidence type="ECO:0000256" key="5">
    <source>
        <dbReference type="ARBA" id="ARBA00022679"/>
    </source>
</evidence>
<keyword evidence="7" id="KW-0547">Nucleotide-binding</keyword>
<feature type="transmembrane region" description="Helical" evidence="12">
    <location>
        <begin position="170"/>
        <end position="190"/>
    </location>
</feature>
<keyword evidence="8 13" id="KW-0418">Kinase</keyword>
<evidence type="ECO:0000256" key="11">
    <source>
        <dbReference type="ARBA" id="ARBA00022977"/>
    </source>
</evidence>
<dbReference type="GO" id="GO:0000287">
    <property type="term" value="F:magnesium ion binding"/>
    <property type="evidence" value="ECO:0007669"/>
    <property type="project" value="InterPro"/>
</dbReference>
<dbReference type="InterPro" id="IPR029056">
    <property type="entry name" value="Ribokinase-like"/>
</dbReference>
<sequence length="246" mass="25987">MSAPRSYAQDLPRQAADLLDRVRTGSPRVHCLMNTVVQKLVADGLSAIGAVPSMTSSVEEVQAFVRKADALVVNLGTLDAQRREAVGLALDTAAEVEKPWVLDPAHCDYSPLRAAFAQELLARGPAILRANAAEHLLLEVPSDIVGVRTGEEDRIDLSARTAMIGNGHPFMAKVTGTGCLSGAVIAAFVAIGDDRFIAAASAMLVMGVAAEIAARTMRGPASFGIELLDVLYRLSAQDIAQVARCR</sequence>
<gene>
    <name evidence="13" type="ORF">GO014_09395</name>
</gene>
<keyword evidence="14" id="KW-1185">Reference proteome</keyword>
<proteinExistence type="predicted"/>
<evidence type="ECO:0000256" key="8">
    <source>
        <dbReference type="ARBA" id="ARBA00022777"/>
    </source>
</evidence>
<name>A0A7X3FR52_9HYPH</name>
<dbReference type="Gene3D" id="3.40.1190.20">
    <property type="match status" value="2"/>
</dbReference>
<evidence type="ECO:0000256" key="12">
    <source>
        <dbReference type="SAM" id="Phobius"/>
    </source>
</evidence>
<evidence type="ECO:0000256" key="7">
    <source>
        <dbReference type="ARBA" id="ARBA00022741"/>
    </source>
</evidence>
<keyword evidence="6" id="KW-0479">Metal-binding</keyword>
<dbReference type="GO" id="GO:0009228">
    <property type="term" value="P:thiamine biosynthetic process"/>
    <property type="evidence" value="ECO:0007669"/>
    <property type="project" value="UniProtKB-KW"/>
</dbReference>
<feature type="transmembrane region" description="Helical" evidence="12">
    <location>
        <begin position="196"/>
        <end position="214"/>
    </location>
</feature>
<dbReference type="AlphaFoldDB" id="A0A7X3FR52"/>
<dbReference type="GO" id="GO:0005524">
    <property type="term" value="F:ATP binding"/>
    <property type="evidence" value="ECO:0007669"/>
    <property type="project" value="UniProtKB-KW"/>
</dbReference>
<dbReference type="GO" id="GO:0009229">
    <property type="term" value="P:thiamine diphosphate biosynthetic process"/>
    <property type="evidence" value="ECO:0007669"/>
    <property type="project" value="UniProtKB-UniPathway"/>
</dbReference>
<keyword evidence="12" id="KW-0472">Membrane</keyword>
<evidence type="ECO:0000313" key="14">
    <source>
        <dbReference type="Proteomes" id="UP000438106"/>
    </source>
</evidence>
<dbReference type="EMBL" id="WQRF01000002">
    <property type="protein sequence ID" value="MVS99234.1"/>
    <property type="molecule type" value="Genomic_DNA"/>
</dbReference>
<evidence type="ECO:0000256" key="4">
    <source>
        <dbReference type="ARBA" id="ARBA00012129"/>
    </source>
</evidence>
<keyword evidence="5" id="KW-0808">Transferase</keyword>
<dbReference type="PRINTS" id="PR01099">
    <property type="entry name" value="HYETHTZKNASE"/>
</dbReference>
<dbReference type="Pfam" id="PF02110">
    <property type="entry name" value="HK"/>
    <property type="match status" value="2"/>
</dbReference>
<keyword evidence="12" id="KW-0812">Transmembrane</keyword>
<dbReference type="Proteomes" id="UP000438106">
    <property type="component" value="Unassembled WGS sequence"/>
</dbReference>
<protein>
    <recommendedName>
        <fullName evidence="4">hydroxyethylthiazole kinase</fullName>
        <ecNumber evidence="4">2.7.1.50</ecNumber>
    </recommendedName>
</protein>
<comment type="cofactor">
    <cofactor evidence="2">
        <name>Mg(2+)</name>
        <dbReference type="ChEBI" id="CHEBI:18420"/>
    </cofactor>
</comment>
<evidence type="ECO:0000256" key="3">
    <source>
        <dbReference type="ARBA" id="ARBA00004868"/>
    </source>
</evidence>
<dbReference type="RefSeq" id="WP_157290107.1">
    <property type="nucleotide sequence ID" value="NZ_WQRF01000002.1"/>
</dbReference>
<dbReference type="InterPro" id="IPR000417">
    <property type="entry name" value="Hyethyz_kinase"/>
</dbReference>
<evidence type="ECO:0000256" key="2">
    <source>
        <dbReference type="ARBA" id="ARBA00001946"/>
    </source>
</evidence>
<evidence type="ECO:0000256" key="6">
    <source>
        <dbReference type="ARBA" id="ARBA00022723"/>
    </source>
</evidence>
<keyword evidence="10" id="KW-0460">Magnesium</keyword>
<dbReference type="UniPathway" id="UPA00060">
    <property type="reaction ID" value="UER00139"/>
</dbReference>
<evidence type="ECO:0000256" key="1">
    <source>
        <dbReference type="ARBA" id="ARBA00001771"/>
    </source>
</evidence>
<dbReference type="GO" id="GO:0004417">
    <property type="term" value="F:hydroxyethylthiazole kinase activity"/>
    <property type="evidence" value="ECO:0007669"/>
    <property type="project" value="UniProtKB-EC"/>
</dbReference>